<protein>
    <submittedName>
        <fullName evidence="9">Imaginal disc growth factor</fullName>
    </submittedName>
</protein>
<dbReference type="AlphaFoldDB" id="A0A5Q0MV74"/>
<keyword evidence="6" id="KW-0325">Glycoprotein</keyword>
<keyword evidence="5" id="KW-1015">Disulfide bond</keyword>
<dbReference type="InterPro" id="IPR015520">
    <property type="entry name" value="IDGF"/>
</dbReference>
<dbReference type="PANTHER" id="PTHR11177:SF235">
    <property type="entry name" value="CHITINASE-LIKE PROTEIN IDGF1-RELATED"/>
    <property type="match status" value="1"/>
</dbReference>
<dbReference type="InterPro" id="IPR001223">
    <property type="entry name" value="Glyco_hydro18_cat"/>
</dbReference>
<dbReference type="EMBL" id="MN520331">
    <property type="protein sequence ID" value="QFZ95582.1"/>
    <property type="molecule type" value="mRNA"/>
</dbReference>
<dbReference type="FunFam" id="3.20.20.80:FF:000071">
    <property type="entry name" value="Imaginal disc growth factor"/>
    <property type="match status" value="1"/>
</dbReference>
<evidence type="ECO:0000256" key="6">
    <source>
        <dbReference type="ARBA" id="ARBA00023180"/>
    </source>
</evidence>
<keyword evidence="3" id="KW-0964">Secreted</keyword>
<evidence type="ECO:0000256" key="5">
    <source>
        <dbReference type="ARBA" id="ARBA00023157"/>
    </source>
</evidence>
<dbReference type="GO" id="GO:0004568">
    <property type="term" value="F:chitinase activity"/>
    <property type="evidence" value="ECO:0007669"/>
    <property type="project" value="TreeGrafter"/>
</dbReference>
<dbReference type="GO" id="GO:0006032">
    <property type="term" value="P:chitin catabolic process"/>
    <property type="evidence" value="ECO:0007669"/>
    <property type="project" value="TreeGrafter"/>
</dbReference>
<proteinExistence type="evidence at transcript level"/>
<dbReference type="InterPro" id="IPR011583">
    <property type="entry name" value="Chitinase_II/V-like_cat"/>
</dbReference>
<comment type="similarity">
    <text evidence="2">Belongs to the glycosyl hydrolase 18 family. IDGF subfamily.</text>
</comment>
<dbReference type="GO" id="GO:0005975">
    <property type="term" value="P:carbohydrate metabolic process"/>
    <property type="evidence" value="ECO:0007669"/>
    <property type="project" value="InterPro"/>
</dbReference>
<feature type="signal peptide" evidence="7">
    <location>
        <begin position="1"/>
        <end position="19"/>
    </location>
</feature>
<dbReference type="PANTHER" id="PTHR11177">
    <property type="entry name" value="CHITINASE"/>
    <property type="match status" value="1"/>
</dbReference>
<dbReference type="InterPro" id="IPR017853">
    <property type="entry name" value="GH"/>
</dbReference>
<dbReference type="InterPro" id="IPR029070">
    <property type="entry name" value="Chitinase_insertion_sf"/>
</dbReference>
<keyword evidence="4 7" id="KW-0732">Signal</keyword>
<gene>
    <name evidence="9" type="primary">Idgf</name>
</gene>
<dbReference type="GO" id="GO:0008061">
    <property type="term" value="F:chitin binding"/>
    <property type="evidence" value="ECO:0007669"/>
    <property type="project" value="InterPro"/>
</dbReference>
<dbReference type="GO" id="GO:0005576">
    <property type="term" value="C:extracellular region"/>
    <property type="evidence" value="ECO:0007669"/>
    <property type="project" value="UniProtKB-SubCell"/>
</dbReference>
<organism evidence="9">
    <name type="scientific">Arctia caja</name>
    <name type="common">garden tiger moth</name>
    <dbReference type="NCBI Taxonomy" id="289281"/>
    <lineage>
        <taxon>Eukaryota</taxon>
        <taxon>Metazoa</taxon>
        <taxon>Ecdysozoa</taxon>
        <taxon>Arthropoda</taxon>
        <taxon>Hexapoda</taxon>
        <taxon>Insecta</taxon>
        <taxon>Pterygota</taxon>
        <taxon>Neoptera</taxon>
        <taxon>Endopterygota</taxon>
        <taxon>Lepidoptera</taxon>
        <taxon>Glossata</taxon>
        <taxon>Ditrysia</taxon>
        <taxon>Noctuoidea</taxon>
        <taxon>Erebidae</taxon>
        <taxon>Arctiinae</taxon>
        <taxon>Arctia</taxon>
    </lineage>
</organism>
<dbReference type="CDD" id="cd02873">
    <property type="entry name" value="GH18_IDGF"/>
    <property type="match status" value="1"/>
</dbReference>
<accession>A0A5Q0MV74</accession>
<evidence type="ECO:0000256" key="4">
    <source>
        <dbReference type="ARBA" id="ARBA00022729"/>
    </source>
</evidence>
<comment type="subcellular location">
    <subcellularLocation>
        <location evidence="1">Secreted</location>
    </subcellularLocation>
</comment>
<evidence type="ECO:0000256" key="1">
    <source>
        <dbReference type="ARBA" id="ARBA00004613"/>
    </source>
</evidence>
<feature type="domain" description="GH18" evidence="8">
    <location>
        <begin position="22"/>
        <end position="433"/>
    </location>
</feature>
<evidence type="ECO:0000256" key="3">
    <source>
        <dbReference type="ARBA" id="ARBA00022525"/>
    </source>
</evidence>
<reference evidence="9" key="1">
    <citation type="journal article" date="2019" name="Insects">
        <title>Expansion of Imaginal Disc Growth Factor Gene Family in Diptera Reflects the Evolution of Novel Functions.</title>
        <authorList>
            <person name="Zurovcova M."/>
            <person name="Benes V."/>
            <person name="Zurovec M."/>
            <person name="Kucerova L."/>
        </authorList>
    </citation>
    <scope>NUCLEOTIDE SEQUENCE</scope>
    <source>
        <tissue evidence="9">Larval silk glands</tissue>
    </source>
</reference>
<dbReference type="SUPFAM" id="SSF51445">
    <property type="entry name" value="(Trans)glycosidases"/>
    <property type="match status" value="1"/>
</dbReference>
<feature type="chain" id="PRO_5024435918" evidence="7">
    <location>
        <begin position="20"/>
        <end position="433"/>
    </location>
</feature>
<dbReference type="Gene3D" id="3.10.50.10">
    <property type="match status" value="1"/>
</dbReference>
<dbReference type="PROSITE" id="PS51910">
    <property type="entry name" value="GH18_2"/>
    <property type="match status" value="1"/>
</dbReference>
<dbReference type="Pfam" id="PF00704">
    <property type="entry name" value="Glyco_hydro_18"/>
    <property type="match status" value="1"/>
</dbReference>
<dbReference type="SUPFAM" id="SSF54556">
    <property type="entry name" value="Chitinase insertion domain"/>
    <property type="match status" value="1"/>
</dbReference>
<evidence type="ECO:0000256" key="7">
    <source>
        <dbReference type="SAM" id="SignalP"/>
    </source>
</evidence>
<evidence type="ECO:0000256" key="2">
    <source>
        <dbReference type="ARBA" id="ARBA00006606"/>
    </source>
</evidence>
<name>A0A5Q0MV74_9NEOP</name>
<dbReference type="InterPro" id="IPR050314">
    <property type="entry name" value="Glycosyl_Hydrlase_18"/>
</dbReference>
<dbReference type="Gene3D" id="3.20.20.80">
    <property type="entry name" value="Glycosidases"/>
    <property type="match status" value="1"/>
</dbReference>
<evidence type="ECO:0000313" key="9">
    <source>
        <dbReference type="EMBL" id="QFZ95582.1"/>
    </source>
</evidence>
<evidence type="ECO:0000259" key="8">
    <source>
        <dbReference type="PROSITE" id="PS51910"/>
    </source>
</evidence>
<sequence>MKTFILLAAFLACAAATTAGTSKVLCYYDSKSYVRESQARMLPMDLDPALSFCTHLIYGYAGIQPDTFKMVPLNENLDIDRSHDNYRTITNFKSKYPGLKVLLSVGGDADTEDANKYNLLLESAQARTAFVNSGVLLAERYNFDGIDLSWQFAKYKPKKIRSTWGSIWHGIKKTFGTTPVDDKEAEHREGFTALVREMKQALSVKPNMQLAITVLPNVNATVYYDVPAIINLVDIVNIKAYDFYTPERNPKEADYATPLYAPQNREPLHNADAAVSYWLQNHAPSQKIILAIPTFARTWKLDADSEIAGVPPLHADGPGEAGPYTKTDGILSYPEVCAKLINPNHQKGMRPHLRKVTDPSKRFGTYAFRIPDDSGEGGLWVSYEDPDTAGQRASYVKAKSLGGVSIVDLSMDDFRGLCTGDKYPILRAAKYRL</sequence>
<dbReference type="SMART" id="SM00636">
    <property type="entry name" value="Glyco_18"/>
    <property type="match status" value="1"/>
</dbReference>